<dbReference type="EC" id="3.6.4.13" evidence="12"/>
<evidence type="ECO:0000256" key="5">
    <source>
        <dbReference type="ARBA" id="ARBA00022801"/>
    </source>
</evidence>
<evidence type="ECO:0000256" key="3">
    <source>
        <dbReference type="ARBA" id="ARBA00022552"/>
    </source>
</evidence>
<keyword evidence="9" id="KW-0539">Nucleus</keyword>
<evidence type="ECO:0000313" key="18">
    <source>
        <dbReference type="EMBL" id="KAH3666539.1"/>
    </source>
</evidence>
<evidence type="ECO:0000259" key="15">
    <source>
        <dbReference type="PROSITE" id="PS51192"/>
    </source>
</evidence>
<accession>A0A9P8P8B5</accession>
<comment type="caution">
    <text evidence="18">The sequence shown here is derived from an EMBL/GenBank/DDBJ whole genome shotgun (WGS) entry which is preliminary data.</text>
</comment>
<dbReference type="PROSITE" id="PS51192">
    <property type="entry name" value="HELICASE_ATP_BIND_1"/>
    <property type="match status" value="1"/>
</dbReference>
<evidence type="ECO:0000256" key="10">
    <source>
        <dbReference type="PROSITE-ProRule" id="PRU00552"/>
    </source>
</evidence>
<comment type="subcellular location">
    <subcellularLocation>
        <location evidence="1">Nucleus</location>
        <location evidence="1">Nucleolus</location>
    </subcellularLocation>
</comment>
<dbReference type="PANTHER" id="PTHR24031">
    <property type="entry name" value="RNA HELICASE"/>
    <property type="match status" value="1"/>
</dbReference>
<evidence type="ECO:0000313" key="19">
    <source>
        <dbReference type="Proteomes" id="UP000769157"/>
    </source>
</evidence>
<feature type="coiled-coil region" evidence="13">
    <location>
        <begin position="507"/>
        <end position="540"/>
    </location>
</feature>
<dbReference type="InterPro" id="IPR001650">
    <property type="entry name" value="Helicase_C-like"/>
</dbReference>
<dbReference type="PROSITE" id="PS51194">
    <property type="entry name" value="HELICASE_CTER"/>
    <property type="match status" value="1"/>
</dbReference>
<keyword evidence="2" id="KW-0690">Ribosome biogenesis</keyword>
<comment type="similarity">
    <text evidence="11">Belongs to the DEAD box helicase family.</text>
</comment>
<feature type="compositionally biased region" description="Polar residues" evidence="14">
    <location>
        <begin position="559"/>
        <end position="570"/>
    </location>
</feature>
<evidence type="ECO:0000256" key="2">
    <source>
        <dbReference type="ARBA" id="ARBA00022517"/>
    </source>
</evidence>
<gene>
    <name evidence="18" type="ORF">OGAPHI_003536</name>
</gene>
<evidence type="ECO:0000256" key="7">
    <source>
        <dbReference type="ARBA" id="ARBA00022840"/>
    </source>
</evidence>
<dbReference type="SMART" id="SM00487">
    <property type="entry name" value="DEXDc"/>
    <property type="match status" value="1"/>
</dbReference>
<dbReference type="AlphaFoldDB" id="A0A9P8P8B5"/>
<feature type="domain" description="DEAD-box RNA helicase Q" evidence="17">
    <location>
        <begin position="9"/>
        <end position="37"/>
    </location>
</feature>
<dbReference type="GO" id="GO:0005524">
    <property type="term" value="F:ATP binding"/>
    <property type="evidence" value="ECO:0007669"/>
    <property type="project" value="UniProtKB-UniRule"/>
</dbReference>
<feature type="short sequence motif" description="Q motif" evidence="10">
    <location>
        <begin position="9"/>
        <end position="37"/>
    </location>
</feature>
<keyword evidence="13" id="KW-0175">Coiled coil</keyword>
<keyword evidence="4 11" id="KW-0547">Nucleotide-binding</keyword>
<dbReference type="InterPro" id="IPR000629">
    <property type="entry name" value="RNA-helicase_DEAD-box_CS"/>
</dbReference>
<dbReference type="EMBL" id="JAEUBE010000255">
    <property type="protein sequence ID" value="KAH3666539.1"/>
    <property type="molecule type" value="Genomic_DNA"/>
</dbReference>
<dbReference type="GO" id="GO:0006364">
    <property type="term" value="P:rRNA processing"/>
    <property type="evidence" value="ECO:0007669"/>
    <property type="project" value="UniProtKB-KW"/>
</dbReference>
<dbReference type="SMART" id="SM01178">
    <property type="entry name" value="DUF4217"/>
    <property type="match status" value="1"/>
</dbReference>
<dbReference type="RefSeq" id="XP_046061670.1">
    <property type="nucleotide sequence ID" value="XM_046204520.1"/>
</dbReference>
<comment type="catalytic activity">
    <reaction evidence="12">
        <text>ATP + H2O = ADP + phosphate + H(+)</text>
        <dbReference type="Rhea" id="RHEA:13065"/>
        <dbReference type="ChEBI" id="CHEBI:15377"/>
        <dbReference type="ChEBI" id="CHEBI:15378"/>
        <dbReference type="ChEBI" id="CHEBI:30616"/>
        <dbReference type="ChEBI" id="CHEBI:43474"/>
        <dbReference type="ChEBI" id="CHEBI:456216"/>
        <dbReference type="EC" id="3.6.4.13"/>
    </reaction>
</comment>
<dbReference type="PROSITE" id="PS00039">
    <property type="entry name" value="DEAD_ATP_HELICASE"/>
    <property type="match status" value="1"/>
</dbReference>
<keyword evidence="7 11" id="KW-0067">ATP-binding</keyword>
<dbReference type="OrthoDB" id="7396459at2759"/>
<protein>
    <recommendedName>
        <fullName evidence="12">ATP-dependent RNA helicase</fullName>
        <ecNumber evidence="12">3.6.4.13</ecNumber>
    </recommendedName>
</protein>
<feature type="compositionally biased region" description="Acidic residues" evidence="14">
    <location>
        <begin position="575"/>
        <end position="584"/>
    </location>
</feature>
<comment type="function">
    <text evidence="12">RNA helicase.</text>
</comment>
<evidence type="ECO:0000256" key="6">
    <source>
        <dbReference type="ARBA" id="ARBA00022806"/>
    </source>
</evidence>
<dbReference type="SMART" id="SM00490">
    <property type="entry name" value="HELICc"/>
    <property type="match status" value="1"/>
</dbReference>
<feature type="domain" description="Helicase ATP-binding" evidence="15">
    <location>
        <begin position="40"/>
        <end position="225"/>
    </location>
</feature>
<dbReference type="Pfam" id="PF00271">
    <property type="entry name" value="Helicase_C"/>
    <property type="match status" value="1"/>
</dbReference>
<evidence type="ECO:0000256" key="1">
    <source>
        <dbReference type="ARBA" id="ARBA00004604"/>
    </source>
</evidence>
<dbReference type="Gene3D" id="3.40.50.300">
    <property type="entry name" value="P-loop containing nucleotide triphosphate hydrolases"/>
    <property type="match status" value="2"/>
</dbReference>
<sequence length="609" mass="69011">MQKGQDLSWGSLPYSLIPWLQEALISLGYTKTTPVQASTIPMFSNNKDVIVQAVTGSGKTLSYVIPIVEKVCAFIRNESSFKKGHFGGLIVCPTKELALQIKTVTDSLLEFNPDERHKLSSQAVVGGIGNVTADVQLFLKFRPQILVATPGRALEFLQQGSVKTSSCQVFVLDEADKLLDSGFSTEVSLISKLLPRQKRIGMFSATISTIVDQAFRMGMTNPIRITVKSDSLESDITPAELSLNYDIVDSSQKLQKLLHILTTFQFKRAIVYFPTCTCVTYFFAVFNHLLECVERTNSACRAPIVKLYSLHGKLHLDSRTKTLQQFSDTSEYKHILFSTDVAARGLDIPDMDLVVQVDPPTDPDVFVHRCGRAARAGKSGSSILFLSPGLEENYVEFMRLRNVSLRPLSQLEFKPDDYNFVYEQLQKWLMVDRGRHDKAIRAFVSYVKCYSKHVASSIFRVSSLNYWNLAKLFGIFRFPKMPENKFIHDFPEGGLIDQSFDFDSYKYLNEQKEMERLADMKDQAKKLEIAERKKQKLAQQQKNAAWSAQSKSMKHLSPDFSTRAKQSQKQRLLMDEELESGELESDWKELIQAKKKQKRGTISNAFEGI</sequence>
<dbReference type="Pfam" id="PF00270">
    <property type="entry name" value="DEAD"/>
    <property type="match status" value="1"/>
</dbReference>
<keyword evidence="3" id="KW-0698">rRNA processing</keyword>
<dbReference type="InterPro" id="IPR027417">
    <property type="entry name" value="P-loop_NTPase"/>
</dbReference>
<feature type="domain" description="Helicase C-terminal" evidence="16">
    <location>
        <begin position="253"/>
        <end position="419"/>
    </location>
</feature>
<dbReference type="GO" id="GO:0003724">
    <property type="term" value="F:RNA helicase activity"/>
    <property type="evidence" value="ECO:0007669"/>
    <property type="project" value="UniProtKB-EC"/>
</dbReference>
<dbReference type="CDD" id="cd18787">
    <property type="entry name" value="SF2_C_DEAD"/>
    <property type="match status" value="1"/>
</dbReference>
<evidence type="ECO:0000256" key="13">
    <source>
        <dbReference type="SAM" id="Coils"/>
    </source>
</evidence>
<dbReference type="InterPro" id="IPR014001">
    <property type="entry name" value="Helicase_ATP-bd"/>
</dbReference>
<dbReference type="Proteomes" id="UP000769157">
    <property type="component" value="Unassembled WGS sequence"/>
</dbReference>
<evidence type="ECO:0000256" key="14">
    <source>
        <dbReference type="SAM" id="MobiDB-lite"/>
    </source>
</evidence>
<proteinExistence type="inferred from homology"/>
<dbReference type="InterPro" id="IPR014014">
    <property type="entry name" value="RNA_helicase_DEAD_Q_motif"/>
</dbReference>
<dbReference type="GO" id="GO:0005730">
    <property type="term" value="C:nucleolus"/>
    <property type="evidence" value="ECO:0007669"/>
    <property type="project" value="UniProtKB-SubCell"/>
</dbReference>
<keyword evidence="5 11" id="KW-0378">Hydrolase</keyword>
<reference evidence="18" key="1">
    <citation type="journal article" date="2021" name="Open Biol.">
        <title>Shared evolutionary footprints suggest mitochondrial oxidative damage underlies multiple complex I losses in fungi.</title>
        <authorList>
            <person name="Schikora-Tamarit M.A."/>
            <person name="Marcet-Houben M."/>
            <person name="Nosek J."/>
            <person name="Gabaldon T."/>
        </authorList>
    </citation>
    <scope>NUCLEOTIDE SEQUENCE</scope>
    <source>
        <strain evidence="18">CBS6075</strain>
    </source>
</reference>
<dbReference type="GO" id="GO:0003723">
    <property type="term" value="F:RNA binding"/>
    <property type="evidence" value="ECO:0007669"/>
    <property type="project" value="UniProtKB-UniRule"/>
</dbReference>
<dbReference type="Pfam" id="PF13959">
    <property type="entry name" value="CTE_SPB4"/>
    <property type="match status" value="1"/>
</dbReference>
<name>A0A9P8P8B5_9ASCO</name>
<dbReference type="CDD" id="cd17960">
    <property type="entry name" value="DEADc_DDX55"/>
    <property type="match status" value="1"/>
</dbReference>
<dbReference type="GeneID" id="70235501"/>
<evidence type="ECO:0000256" key="8">
    <source>
        <dbReference type="ARBA" id="ARBA00022884"/>
    </source>
</evidence>
<dbReference type="SUPFAM" id="SSF52540">
    <property type="entry name" value="P-loop containing nucleoside triphosphate hydrolases"/>
    <property type="match status" value="2"/>
</dbReference>
<keyword evidence="6 11" id="KW-0347">Helicase</keyword>
<evidence type="ECO:0000256" key="4">
    <source>
        <dbReference type="ARBA" id="ARBA00022741"/>
    </source>
</evidence>
<dbReference type="PROSITE" id="PS51195">
    <property type="entry name" value="Q_MOTIF"/>
    <property type="match status" value="1"/>
</dbReference>
<dbReference type="InterPro" id="IPR011545">
    <property type="entry name" value="DEAD/DEAH_box_helicase_dom"/>
</dbReference>
<reference evidence="18" key="2">
    <citation type="submission" date="2021-01" db="EMBL/GenBank/DDBJ databases">
        <authorList>
            <person name="Schikora-Tamarit M.A."/>
        </authorList>
    </citation>
    <scope>NUCLEOTIDE SEQUENCE</scope>
    <source>
        <strain evidence="18">CBS6075</strain>
    </source>
</reference>
<keyword evidence="8 12" id="KW-0694">RNA-binding</keyword>
<dbReference type="GO" id="GO:0016787">
    <property type="term" value="F:hydrolase activity"/>
    <property type="evidence" value="ECO:0007669"/>
    <property type="project" value="UniProtKB-KW"/>
</dbReference>
<feature type="region of interest" description="Disordered" evidence="14">
    <location>
        <begin position="540"/>
        <end position="584"/>
    </location>
</feature>
<evidence type="ECO:0000259" key="16">
    <source>
        <dbReference type="PROSITE" id="PS51194"/>
    </source>
</evidence>
<evidence type="ECO:0000256" key="12">
    <source>
        <dbReference type="RuleBase" id="RU365068"/>
    </source>
</evidence>
<organism evidence="18 19">
    <name type="scientific">Ogataea philodendri</name>
    <dbReference type="NCBI Taxonomy" id="1378263"/>
    <lineage>
        <taxon>Eukaryota</taxon>
        <taxon>Fungi</taxon>
        <taxon>Dikarya</taxon>
        <taxon>Ascomycota</taxon>
        <taxon>Saccharomycotina</taxon>
        <taxon>Pichiomycetes</taxon>
        <taxon>Pichiales</taxon>
        <taxon>Pichiaceae</taxon>
        <taxon>Ogataea</taxon>
    </lineage>
</organism>
<evidence type="ECO:0000256" key="9">
    <source>
        <dbReference type="ARBA" id="ARBA00023242"/>
    </source>
</evidence>
<evidence type="ECO:0000256" key="11">
    <source>
        <dbReference type="RuleBase" id="RU000492"/>
    </source>
</evidence>
<comment type="domain">
    <text evidence="12">The Q motif is unique to and characteristic of the DEAD box family of RNA helicases and controls ATP binding and hydrolysis.</text>
</comment>
<dbReference type="InterPro" id="IPR025313">
    <property type="entry name" value="SPB4-like_CTE"/>
</dbReference>
<keyword evidence="19" id="KW-1185">Reference proteome</keyword>
<evidence type="ECO:0000259" key="17">
    <source>
        <dbReference type="PROSITE" id="PS51195"/>
    </source>
</evidence>